<evidence type="ECO:0000313" key="1">
    <source>
        <dbReference type="EMBL" id="KAJ1997042.1"/>
    </source>
</evidence>
<comment type="caution">
    <text evidence="1">The sequence shown here is derived from an EMBL/GenBank/DDBJ whole genome shotgun (WGS) entry which is preliminary data.</text>
</comment>
<name>A0A9W8EGL9_9FUNG</name>
<keyword evidence="2" id="KW-1185">Reference proteome</keyword>
<evidence type="ECO:0000313" key="2">
    <source>
        <dbReference type="Proteomes" id="UP001150907"/>
    </source>
</evidence>
<gene>
    <name evidence="1" type="ORF">H4R26_005974</name>
</gene>
<dbReference type="EMBL" id="JANBQF010001520">
    <property type="protein sequence ID" value="KAJ1997042.1"/>
    <property type="molecule type" value="Genomic_DNA"/>
</dbReference>
<dbReference type="Proteomes" id="UP001150907">
    <property type="component" value="Unassembled WGS sequence"/>
</dbReference>
<feature type="non-terminal residue" evidence="1">
    <location>
        <position position="231"/>
    </location>
</feature>
<protein>
    <submittedName>
        <fullName evidence="1">Uncharacterized protein</fullName>
    </submittedName>
</protein>
<dbReference type="AlphaFoldDB" id="A0A9W8EGL9"/>
<accession>A0A9W8EGL9</accession>
<sequence>MSAANTARHARAALMDIYKAQRSWDGWNEDGVGIANDLVNLLLQMRNSQEPAVWHPSLPFLFPDLCEKYMAASLDLSRQKLGHLEHKVSMMDLQIRRMLAAAEAMEKLLPPAGQASQVSGRLVSQFEEPLSLSSLEWYTARTFTVCDVYRQALAMRKEHVGIISKTIDSFAGLADAPAGALDSDTQLVHLATWLHSPGLQNAKIMDHSANSTLMLSDYGDMLRIELGIEQL</sequence>
<proteinExistence type="predicted"/>
<organism evidence="1 2">
    <name type="scientific">Coemansia thaxteri</name>
    <dbReference type="NCBI Taxonomy" id="2663907"/>
    <lineage>
        <taxon>Eukaryota</taxon>
        <taxon>Fungi</taxon>
        <taxon>Fungi incertae sedis</taxon>
        <taxon>Zoopagomycota</taxon>
        <taxon>Kickxellomycotina</taxon>
        <taxon>Kickxellomycetes</taxon>
        <taxon>Kickxellales</taxon>
        <taxon>Kickxellaceae</taxon>
        <taxon>Coemansia</taxon>
    </lineage>
</organism>
<dbReference type="OrthoDB" id="17066at2759"/>
<reference evidence="1" key="1">
    <citation type="submission" date="2022-07" db="EMBL/GenBank/DDBJ databases">
        <title>Phylogenomic reconstructions and comparative analyses of Kickxellomycotina fungi.</title>
        <authorList>
            <person name="Reynolds N.K."/>
            <person name="Stajich J.E."/>
            <person name="Barry K."/>
            <person name="Grigoriev I.V."/>
            <person name="Crous P."/>
            <person name="Smith M.E."/>
        </authorList>
    </citation>
    <scope>NUCLEOTIDE SEQUENCE</scope>
    <source>
        <strain evidence="1">IMI 214461</strain>
    </source>
</reference>